<dbReference type="PROSITE" id="PS50044">
    <property type="entry name" value="SIGMA54_3"/>
    <property type="match status" value="1"/>
</dbReference>
<dbReference type="InterPro" id="IPR007634">
    <property type="entry name" value="RNA_pol_sigma_54_DNA-bd"/>
</dbReference>
<evidence type="ECO:0000313" key="12">
    <source>
        <dbReference type="Proteomes" id="UP000470082"/>
    </source>
</evidence>
<evidence type="ECO:0000256" key="6">
    <source>
        <dbReference type="ARBA" id="ARBA00023082"/>
    </source>
</evidence>
<evidence type="ECO:0000256" key="3">
    <source>
        <dbReference type="ARBA" id="ARBA00022679"/>
    </source>
</evidence>
<dbReference type="InterPro" id="IPR000394">
    <property type="entry name" value="RNA_pol_sigma_54"/>
</dbReference>
<evidence type="ECO:0000256" key="1">
    <source>
        <dbReference type="ARBA" id="ARBA00008798"/>
    </source>
</evidence>
<feature type="domain" description="RNA polymerase sigma factor 54 core-binding" evidence="10">
    <location>
        <begin position="65"/>
        <end position="218"/>
    </location>
</feature>
<comment type="similarity">
    <text evidence="1">Belongs to the sigma-54 factor family.</text>
</comment>
<feature type="domain" description="RNA polymerase sigma factor 54 DNA-binding" evidence="9">
    <location>
        <begin position="238"/>
        <end position="391"/>
    </location>
</feature>
<dbReference type="PIRSF" id="PIRSF000774">
    <property type="entry name" value="RpoN"/>
    <property type="match status" value="1"/>
</dbReference>
<evidence type="ECO:0000256" key="5">
    <source>
        <dbReference type="ARBA" id="ARBA00023015"/>
    </source>
</evidence>
<name>A0A7X2N1M9_9FIRM</name>
<dbReference type="PANTHER" id="PTHR32248:SF4">
    <property type="entry name" value="RNA POLYMERASE SIGMA-54 FACTOR"/>
    <property type="match status" value="1"/>
</dbReference>
<evidence type="ECO:0000256" key="2">
    <source>
        <dbReference type="ARBA" id="ARBA00022478"/>
    </source>
</evidence>
<gene>
    <name evidence="11" type="ORF">FYJ50_01430</name>
</gene>
<keyword evidence="5" id="KW-0805">Transcription regulation</keyword>
<dbReference type="AlphaFoldDB" id="A0A7X2N1M9"/>
<evidence type="ECO:0000256" key="8">
    <source>
        <dbReference type="ARBA" id="ARBA00023163"/>
    </source>
</evidence>
<evidence type="ECO:0000313" key="11">
    <source>
        <dbReference type="EMBL" id="MSS00792.1"/>
    </source>
</evidence>
<evidence type="ECO:0000256" key="4">
    <source>
        <dbReference type="ARBA" id="ARBA00022695"/>
    </source>
</evidence>
<accession>A0A7X2N1M9</accession>
<dbReference type="PANTHER" id="PTHR32248">
    <property type="entry name" value="RNA POLYMERASE SIGMA-54 FACTOR"/>
    <property type="match status" value="1"/>
</dbReference>
<organism evidence="11 12">
    <name type="scientific">Floccifex porci</name>
    <dbReference type="NCBI Taxonomy" id="2606629"/>
    <lineage>
        <taxon>Bacteria</taxon>
        <taxon>Bacillati</taxon>
        <taxon>Bacillota</taxon>
        <taxon>Erysipelotrichia</taxon>
        <taxon>Erysipelotrichales</taxon>
        <taxon>Erysipelotrichaceae</taxon>
        <taxon>Floccifex</taxon>
    </lineage>
</organism>
<dbReference type="EMBL" id="VUMM01000002">
    <property type="protein sequence ID" value="MSS00792.1"/>
    <property type="molecule type" value="Genomic_DNA"/>
</dbReference>
<keyword evidence="8" id="KW-0804">Transcription</keyword>
<reference evidence="11 12" key="1">
    <citation type="submission" date="2019-08" db="EMBL/GenBank/DDBJ databases">
        <title>In-depth cultivation of the pig gut microbiome towards novel bacterial diversity and tailored functional studies.</title>
        <authorList>
            <person name="Wylensek D."/>
            <person name="Hitch T.C.A."/>
            <person name="Clavel T."/>
        </authorList>
    </citation>
    <scope>NUCLEOTIDE SEQUENCE [LARGE SCALE GENOMIC DNA]</scope>
    <source>
        <strain evidence="11 12">LKV-178-WT-2G</strain>
    </source>
</reference>
<dbReference type="Pfam" id="PF04552">
    <property type="entry name" value="Sigma54_DBD"/>
    <property type="match status" value="1"/>
</dbReference>
<dbReference type="GO" id="GO:0001216">
    <property type="term" value="F:DNA-binding transcription activator activity"/>
    <property type="evidence" value="ECO:0007669"/>
    <property type="project" value="InterPro"/>
</dbReference>
<evidence type="ECO:0000259" key="9">
    <source>
        <dbReference type="Pfam" id="PF04552"/>
    </source>
</evidence>
<comment type="caution">
    <text evidence="11">The sequence shown here is derived from an EMBL/GenBank/DDBJ whole genome shotgun (WGS) entry which is preliminary data.</text>
</comment>
<evidence type="ECO:0000256" key="7">
    <source>
        <dbReference type="ARBA" id="ARBA00023125"/>
    </source>
</evidence>
<dbReference type="Pfam" id="PF00309">
    <property type="entry name" value="Sigma54_AID"/>
    <property type="match status" value="1"/>
</dbReference>
<dbReference type="Pfam" id="PF04963">
    <property type="entry name" value="Sigma54_CBD"/>
    <property type="match status" value="1"/>
</dbReference>
<keyword evidence="6" id="KW-0731">Sigma factor</keyword>
<keyword evidence="12" id="KW-1185">Reference proteome</keyword>
<protein>
    <submittedName>
        <fullName evidence="11">RNA polymerase subunit sigma-54</fullName>
    </submittedName>
</protein>
<dbReference type="GO" id="GO:0016987">
    <property type="term" value="F:sigma factor activity"/>
    <property type="evidence" value="ECO:0007669"/>
    <property type="project" value="UniProtKB-KW"/>
</dbReference>
<keyword evidence="4" id="KW-0548">Nucleotidyltransferase</keyword>
<dbReference type="GO" id="GO:0006352">
    <property type="term" value="P:DNA-templated transcription initiation"/>
    <property type="evidence" value="ECO:0007669"/>
    <property type="project" value="InterPro"/>
</dbReference>
<keyword evidence="2" id="KW-0240">DNA-directed RNA polymerase</keyword>
<dbReference type="RefSeq" id="WP_154459266.1">
    <property type="nucleotide sequence ID" value="NZ_VUMM01000002.1"/>
</dbReference>
<dbReference type="GO" id="GO:0003677">
    <property type="term" value="F:DNA binding"/>
    <property type="evidence" value="ECO:0007669"/>
    <property type="project" value="UniProtKB-KW"/>
</dbReference>
<evidence type="ECO:0000259" key="10">
    <source>
        <dbReference type="Pfam" id="PF04963"/>
    </source>
</evidence>
<dbReference type="Gene3D" id="1.10.10.1330">
    <property type="entry name" value="RNA polymerase sigma-54 factor, core-binding domain"/>
    <property type="match status" value="1"/>
</dbReference>
<dbReference type="InterPro" id="IPR007046">
    <property type="entry name" value="RNA_pol_sigma_54_core-bd"/>
</dbReference>
<dbReference type="Proteomes" id="UP000470082">
    <property type="component" value="Unassembled WGS sequence"/>
</dbReference>
<dbReference type="PRINTS" id="PR00045">
    <property type="entry name" value="SIGMA54FCT"/>
</dbReference>
<keyword evidence="7" id="KW-0238">DNA-binding</keyword>
<dbReference type="GO" id="GO:0000428">
    <property type="term" value="C:DNA-directed RNA polymerase complex"/>
    <property type="evidence" value="ECO:0007669"/>
    <property type="project" value="UniProtKB-KW"/>
</dbReference>
<dbReference type="InterPro" id="IPR038709">
    <property type="entry name" value="RpoN_core-bd_sf"/>
</dbReference>
<dbReference type="GO" id="GO:0016779">
    <property type="term" value="F:nucleotidyltransferase activity"/>
    <property type="evidence" value="ECO:0007669"/>
    <property type="project" value="UniProtKB-KW"/>
</dbReference>
<proteinExistence type="inferred from homology"/>
<keyword evidence="3" id="KW-0808">Transferase</keyword>
<sequence>MKNNLQLHQTYKQSLILSKSMKNHLEFLKMNNHELSSFLKEVSLTNPFLEYTPSTDISLYLNEGIESKKSLKDELYFQLHTCNQDYNQKNAEYIIESLDENGFFNQDFDDIDTLSLIQSFEPYGVAAKNSLDSIFIQLKQKQQFLALQIMIEFEKEIIHNDLDTISKELKISFDQVYECIHQIQQCSPFPCANYSVDIQPQIIPDLEIIIEENEIHIHPKEIGNIYLEETSLSRNMNKEVKRYFQEAKFYIDSIHKRNKTLLLMMNELVKIQEGFFLYHDQLNPCTLNEIALLTNYSKSTTSRTLSNKYFLFQDTIYPIYSLFTSKTKEGSSKDSILNAIQYLIETEDKNSPLEDEQIVERLKEFELYAARRTISKYRNQLNIKNSRQRKKDYKKG</sequence>
<dbReference type="Gene3D" id="1.10.10.60">
    <property type="entry name" value="Homeodomain-like"/>
    <property type="match status" value="1"/>
</dbReference>